<protein>
    <recommendedName>
        <fullName evidence="4 10">4-alpha-glucanotransferase</fullName>
        <ecNumber evidence="3 10">2.4.1.25</ecNumber>
    </recommendedName>
    <alternativeName>
        <fullName evidence="8 10">Amylomaltase</fullName>
    </alternativeName>
    <alternativeName>
        <fullName evidence="9 10">Disproportionating enzyme</fullName>
    </alternativeName>
</protein>
<gene>
    <name evidence="12" type="primary">malQ</name>
    <name evidence="12" type="ORF">RM543_04460</name>
</gene>
<keyword evidence="7 10" id="KW-0119">Carbohydrate metabolism</keyword>
<sequence length="640" mass="68704">MTGPLHDLMAEVGILAEYTDQTDKVRVTPPETTRALLAAMGLDASTDDAASGTLDRLRAAKSARALPDWHVVEAGHPETVALSRSVSEARLETEDGETSDLEPGETLALPPLPVGVHRLTLDAEETTLLSAPKSLPLPPRGWGVTLPLYGLRPPEEGGLGTYADLAAVMSGLAKTGAAFAGVNPIHAGFPSDPGSFSPYAPSHRRRFNVAHIRPASEPDAVPSDLVDYRSDIPARLSALRAEFDEGGSDAARKALADRGDALRRFAVHQALSEKLGAFWSDWPEEYQDCTSDAVSRFAEMHESDVLFHVWLQLRAEEQLSEVGRTAGGMRYGLYLDLAVGTHPHGAETWGDREHFAQGVSLGAPPDAFSSDGQTWGLAPFDPLALARDGFRPLAETLRTQLRFARLLRIDHILGFERAFWVPQGDAAGAPGAYVKMPREAMLAVVRIEAARVGAAVIGEDLGNVPDGLQDALVASGVLGCRVVMFEQTGSDEAPAFRAPGDYTEAALASFSTHDLPTWAGWREGREIDARLERDLIEQETAERIHAERTREVAAFDRVAGPPDGGADGMHAFLGDTAARLVAVQIEDILGIENQPNLPGTVDAYPNWRRRLPVGPGALAGDPRVAGASRIMARAGREENE</sequence>
<keyword evidence="6 10" id="KW-0808">Transferase</keyword>
<evidence type="ECO:0000256" key="7">
    <source>
        <dbReference type="ARBA" id="ARBA00023277"/>
    </source>
</evidence>
<keyword evidence="5 10" id="KW-0328">Glycosyltransferase</keyword>
<dbReference type="RefSeq" id="WP_311689680.1">
    <property type="nucleotide sequence ID" value="NZ_JAVRHL010000001.1"/>
</dbReference>
<evidence type="ECO:0000256" key="4">
    <source>
        <dbReference type="ARBA" id="ARBA00020295"/>
    </source>
</evidence>
<reference evidence="12 13" key="1">
    <citation type="submission" date="2023-09" db="EMBL/GenBank/DDBJ databases">
        <authorList>
            <person name="Rey-Velasco X."/>
        </authorList>
    </citation>
    <scope>NUCLEOTIDE SEQUENCE [LARGE SCALE GENOMIC DNA]</scope>
    <source>
        <strain evidence="12 13">F158</strain>
    </source>
</reference>
<evidence type="ECO:0000256" key="3">
    <source>
        <dbReference type="ARBA" id="ARBA00012560"/>
    </source>
</evidence>
<keyword evidence="13" id="KW-1185">Reference proteome</keyword>
<evidence type="ECO:0000313" key="13">
    <source>
        <dbReference type="Proteomes" id="UP001265259"/>
    </source>
</evidence>
<dbReference type="EMBL" id="JAVRHL010000001">
    <property type="protein sequence ID" value="MDT0681928.1"/>
    <property type="molecule type" value="Genomic_DNA"/>
</dbReference>
<name>A0ABU3DEF0_9RHOB</name>
<evidence type="ECO:0000256" key="10">
    <source>
        <dbReference type="RuleBase" id="RU361207"/>
    </source>
</evidence>
<dbReference type="PANTHER" id="PTHR32438">
    <property type="entry name" value="4-ALPHA-GLUCANOTRANSFERASE DPE1, CHLOROPLASTIC/AMYLOPLASTIC"/>
    <property type="match status" value="1"/>
</dbReference>
<comment type="catalytic activity">
    <reaction evidence="1 10">
        <text>Transfers a segment of a (1-&gt;4)-alpha-D-glucan to a new position in an acceptor, which may be glucose or a (1-&gt;4)-alpha-D-glucan.</text>
        <dbReference type="EC" id="2.4.1.25"/>
    </reaction>
</comment>
<evidence type="ECO:0000256" key="8">
    <source>
        <dbReference type="ARBA" id="ARBA00031423"/>
    </source>
</evidence>
<feature type="region of interest" description="Disordered" evidence="11">
    <location>
        <begin position="91"/>
        <end position="111"/>
    </location>
</feature>
<dbReference type="GO" id="GO:0004134">
    <property type="term" value="F:4-alpha-glucanotransferase activity"/>
    <property type="evidence" value="ECO:0007669"/>
    <property type="project" value="UniProtKB-EC"/>
</dbReference>
<dbReference type="Proteomes" id="UP001265259">
    <property type="component" value="Unassembled WGS sequence"/>
</dbReference>
<evidence type="ECO:0000256" key="1">
    <source>
        <dbReference type="ARBA" id="ARBA00000439"/>
    </source>
</evidence>
<evidence type="ECO:0000256" key="11">
    <source>
        <dbReference type="SAM" id="MobiDB-lite"/>
    </source>
</evidence>
<dbReference type="Gene3D" id="3.20.20.80">
    <property type="entry name" value="Glycosidases"/>
    <property type="match status" value="1"/>
</dbReference>
<evidence type="ECO:0000256" key="5">
    <source>
        <dbReference type="ARBA" id="ARBA00022676"/>
    </source>
</evidence>
<accession>A0ABU3DEF0</accession>
<dbReference type="Pfam" id="PF02446">
    <property type="entry name" value="Glyco_hydro_77"/>
    <property type="match status" value="1"/>
</dbReference>
<evidence type="ECO:0000256" key="9">
    <source>
        <dbReference type="ARBA" id="ARBA00031501"/>
    </source>
</evidence>
<evidence type="ECO:0000313" key="12">
    <source>
        <dbReference type="EMBL" id="MDT0681928.1"/>
    </source>
</evidence>
<dbReference type="SUPFAM" id="SSF51445">
    <property type="entry name" value="(Trans)glycosidases"/>
    <property type="match status" value="1"/>
</dbReference>
<comment type="similarity">
    <text evidence="2 10">Belongs to the disproportionating enzyme family.</text>
</comment>
<proteinExistence type="inferred from homology"/>
<dbReference type="PANTHER" id="PTHR32438:SF5">
    <property type="entry name" value="4-ALPHA-GLUCANOTRANSFERASE DPE1, CHLOROPLASTIC_AMYLOPLASTIC"/>
    <property type="match status" value="1"/>
</dbReference>
<dbReference type="InterPro" id="IPR017853">
    <property type="entry name" value="GH"/>
</dbReference>
<organism evidence="12 13">
    <name type="scientific">Tropicimonas omnivorans</name>
    <dbReference type="NCBI Taxonomy" id="3075590"/>
    <lineage>
        <taxon>Bacteria</taxon>
        <taxon>Pseudomonadati</taxon>
        <taxon>Pseudomonadota</taxon>
        <taxon>Alphaproteobacteria</taxon>
        <taxon>Rhodobacterales</taxon>
        <taxon>Roseobacteraceae</taxon>
        <taxon>Tropicimonas</taxon>
    </lineage>
</organism>
<comment type="caution">
    <text evidence="12">The sequence shown here is derived from an EMBL/GenBank/DDBJ whole genome shotgun (WGS) entry which is preliminary data.</text>
</comment>
<dbReference type="EC" id="2.4.1.25" evidence="3 10"/>
<feature type="compositionally biased region" description="Acidic residues" evidence="11">
    <location>
        <begin position="94"/>
        <end position="103"/>
    </location>
</feature>
<evidence type="ECO:0000256" key="2">
    <source>
        <dbReference type="ARBA" id="ARBA00005684"/>
    </source>
</evidence>
<dbReference type="InterPro" id="IPR003385">
    <property type="entry name" value="Glyco_hydro_77"/>
</dbReference>
<evidence type="ECO:0000256" key="6">
    <source>
        <dbReference type="ARBA" id="ARBA00022679"/>
    </source>
</evidence>
<dbReference type="NCBIfam" id="TIGR00217">
    <property type="entry name" value="malQ"/>
    <property type="match status" value="1"/>
</dbReference>